<proteinExistence type="predicted"/>
<dbReference type="GO" id="GO:0005524">
    <property type="term" value="F:ATP binding"/>
    <property type="evidence" value="ECO:0007669"/>
    <property type="project" value="UniProtKB-KW"/>
</dbReference>
<dbReference type="AlphaFoldDB" id="A0AAU7DSC5"/>
<dbReference type="InterPro" id="IPR003439">
    <property type="entry name" value="ABC_transporter-like_ATP-bd"/>
</dbReference>
<dbReference type="SMART" id="SM00382">
    <property type="entry name" value="AAA"/>
    <property type="match status" value="1"/>
</dbReference>
<dbReference type="InterPro" id="IPR017911">
    <property type="entry name" value="MacB-like_ATP-bd"/>
</dbReference>
<protein>
    <submittedName>
        <fullName evidence="5">ABC transporter ATP-binding protein</fullName>
    </submittedName>
</protein>
<dbReference type="GO" id="GO:0016887">
    <property type="term" value="F:ATP hydrolysis activity"/>
    <property type="evidence" value="ECO:0007669"/>
    <property type="project" value="InterPro"/>
</dbReference>
<dbReference type="PANTHER" id="PTHR24220">
    <property type="entry name" value="IMPORT ATP-BINDING PROTEIN"/>
    <property type="match status" value="1"/>
</dbReference>
<dbReference type="InterPro" id="IPR015854">
    <property type="entry name" value="ABC_transpr_LolD-like"/>
</dbReference>
<dbReference type="Pfam" id="PF00005">
    <property type="entry name" value="ABC_tran"/>
    <property type="match status" value="1"/>
</dbReference>
<dbReference type="InterPro" id="IPR003593">
    <property type="entry name" value="AAA+_ATPase"/>
</dbReference>
<keyword evidence="3 5" id="KW-0067">ATP-binding</keyword>
<dbReference type="Gene3D" id="3.40.50.300">
    <property type="entry name" value="P-loop containing nucleotide triphosphate hydrolases"/>
    <property type="match status" value="1"/>
</dbReference>
<dbReference type="InterPro" id="IPR017871">
    <property type="entry name" value="ABC_transporter-like_CS"/>
</dbReference>
<evidence type="ECO:0000313" key="5">
    <source>
        <dbReference type="EMBL" id="XBH21097.1"/>
    </source>
</evidence>
<keyword evidence="2" id="KW-0547">Nucleotide-binding</keyword>
<gene>
    <name evidence="5" type="ORF">V5R04_12875</name>
</gene>
<evidence type="ECO:0000256" key="2">
    <source>
        <dbReference type="ARBA" id="ARBA00022741"/>
    </source>
</evidence>
<dbReference type="GO" id="GO:0022857">
    <property type="term" value="F:transmembrane transporter activity"/>
    <property type="evidence" value="ECO:0007669"/>
    <property type="project" value="TreeGrafter"/>
</dbReference>
<evidence type="ECO:0000256" key="1">
    <source>
        <dbReference type="ARBA" id="ARBA00022448"/>
    </source>
</evidence>
<evidence type="ECO:0000259" key="4">
    <source>
        <dbReference type="PROSITE" id="PS50893"/>
    </source>
</evidence>
<dbReference type="CDD" id="cd03255">
    <property type="entry name" value="ABC_MJ0796_LolCDE_FtsE"/>
    <property type="match status" value="1"/>
</dbReference>
<reference evidence="5" key="1">
    <citation type="submission" date="2024-02" db="EMBL/GenBank/DDBJ databases">
        <title>Tomenella chthoni gen. nov. sp. nov., a member of the family Jonesiaceae isolated from bat guano.</title>
        <authorList>
            <person name="Miller S.L."/>
            <person name="King J."/>
            <person name="Sankaranarayanan K."/>
            <person name="Lawson P.A."/>
        </authorList>
    </citation>
    <scope>NUCLEOTIDE SEQUENCE</scope>
    <source>
        <strain evidence="5">BS-20</strain>
    </source>
</reference>
<organism evidence="5">
    <name type="scientific">Jonesiaceae bacterium BS-20</name>
    <dbReference type="NCBI Taxonomy" id="3120821"/>
    <lineage>
        <taxon>Bacteria</taxon>
        <taxon>Bacillati</taxon>
        <taxon>Actinomycetota</taxon>
        <taxon>Actinomycetes</taxon>
        <taxon>Micrococcales</taxon>
        <taxon>Jonesiaceae</taxon>
    </lineage>
</organism>
<dbReference type="InterPro" id="IPR027417">
    <property type="entry name" value="P-loop_NTPase"/>
</dbReference>
<dbReference type="EMBL" id="CP146203">
    <property type="protein sequence ID" value="XBH21097.1"/>
    <property type="molecule type" value="Genomic_DNA"/>
</dbReference>
<feature type="domain" description="ABC transporter" evidence="4">
    <location>
        <begin position="16"/>
        <end position="244"/>
    </location>
</feature>
<keyword evidence="1" id="KW-0813">Transport</keyword>
<dbReference type="PROSITE" id="PS50893">
    <property type="entry name" value="ABC_TRANSPORTER_2"/>
    <property type="match status" value="1"/>
</dbReference>
<dbReference type="PANTHER" id="PTHR24220:SF685">
    <property type="entry name" value="ABC TRANSPORTER RELATED"/>
    <property type="match status" value="1"/>
</dbReference>
<dbReference type="GO" id="GO:0005886">
    <property type="term" value="C:plasma membrane"/>
    <property type="evidence" value="ECO:0007669"/>
    <property type="project" value="TreeGrafter"/>
</dbReference>
<evidence type="ECO:0000256" key="3">
    <source>
        <dbReference type="ARBA" id="ARBA00022840"/>
    </source>
</evidence>
<name>A0AAU7DSC5_9MICO</name>
<dbReference type="PROSITE" id="PS00211">
    <property type="entry name" value="ABC_TRANSPORTER_1"/>
    <property type="match status" value="1"/>
</dbReference>
<sequence>MTTRATVSSPALTPALEIKQLTVEYPDGDSILKAMDRVNFSAQSGTMTAIVGPSGSGKSTLLSVSAMLTKPTKGAILLGGQDVWQLTESERAKIRRHEVGVVFQQPNLFGSLTSLEQLLVTSHVRGELKGGSKKERRATAQELLDLVGVGHLSDRRPHQLSGGQRQRVNVARALMSNPSVILADEPTAALDEASSAAIVELLAQVTNDLAVATVMVTHDTEFVSRCDAVYAMRDGVLNNELVSA</sequence>
<dbReference type="SUPFAM" id="SSF52540">
    <property type="entry name" value="P-loop containing nucleoside triphosphate hydrolases"/>
    <property type="match status" value="1"/>
</dbReference>
<accession>A0AAU7DSC5</accession>